<dbReference type="Proteomes" id="UP000261520">
    <property type="component" value="Unplaced"/>
</dbReference>
<evidence type="ECO:0000313" key="2">
    <source>
        <dbReference type="Proteomes" id="UP000261520"/>
    </source>
</evidence>
<accession>A0A3B4BHH4</accession>
<reference evidence="1" key="2">
    <citation type="submission" date="2025-09" db="UniProtKB">
        <authorList>
            <consortium name="Ensembl"/>
        </authorList>
    </citation>
    <scope>IDENTIFICATION</scope>
</reference>
<reference evidence="1" key="1">
    <citation type="submission" date="2025-08" db="UniProtKB">
        <authorList>
            <consortium name="Ensembl"/>
        </authorList>
    </citation>
    <scope>IDENTIFICATION</scope>
</reference>
<proteinExistence type="predicted"/>
<protein>
    <submittedName>
        <fullName evidence="1">Uncharacterized protein</fullName>
    </submittedName>
</protein>
<dbReference type="Ensembl" id="ENSPMGT00000030911.1">
    <property type="protein sequence ID" value="ENSPMGP00000029039.1"/>
    <property type="gene ID" value="ENSPMGG00000023373.1"/>
</dbReference>
<organism evidence="1 2">
    <name type="scientific">Periophthalmus magnuspinnatus</name>
    <dbReference type="NCBI Taxonomy" id="409849"/>
    <lineage>
        <taxon>Eukaryota</taxon>
        <taxon>Metazoa</taxon>
        <taxon>Chordata</taxon>
        <taxon>Craniata</taxon>
        <taxon>Vertebrata</taxon>
        <taxon>Euteleostomi</taxon>
        <taxon>Actinopterygii</taxon>
        <taxon>Neopterygii</taxon>
        <taxon>Teleostei</taxon>
        <taxon>Neoteleostei</taxon>
        <taxon>Acanthomorphata</taxon>
        <taxon>Gobiaria</taxon>
        <taxon>Gobiiformes</taxon>
        <taxon>Gobioidei</taxon>
        <taxon>Gobiidae</taxon>
        <taxon>Oxudercinae</taxon>
        <taxon>Periophthalmus</taxon>
    </lineage>
</organism>
<name>A0A3B4BHH4_9GOBI</name>
<evidence type="ECO:0000313" key="1">
    <source>
        <dbReference type="Ensembl" id="ENSPMGP00000029039.1"/>
    </source>
</evidence>
<dbReference type="AlphaFoldDB" id="A0A3B4BHH4"/>
<sequence length="92" mass="10495">FELYFENNSAKMRFNLLKGKEKVSGYKINISKSILFPIAFEAKYLKSLTSFPFTISNSFQYLGINIAKEMSDKKTSKLGQTTSTFKIKLGPH</sequence>
<keyword evidence="2" id="KW-1185">Reference proteome</keyword>